<dbReference type="Proteomes" id="UP000251351">
    <property type="component" value="Unassembled WGS sequence"/>
</dbReference>
<dbReference type="InterPro" id="IPR000594">
    <property type="entry name" value="ThiF_NAD_FAD-bd"/>
</dbReference>
<evidence type="ECO:0000313" key="4">
    <source>
        <dbReference type="EMBL" id="PUF50562.1"/>
    </source>
</evidence>
<evidence type="ECO:0000313" key="6">
    <source>
        <dbReference type="Proteomes" id="UP000251540"/>
    </source>
</evidence>
<dbReference type="FunFam" id="3.40.50.720:FF:000080">
    <property type="entry name" value="Thiazole biosynthesis adenylyltransferase ThiF"/>
    <property type="match status" value="1"/>
</dbReference>
<dbReference type="RefSeq" id="WP_154708205.1">
    <property type="nucleotide sequence ID" value="NZ_QARO01000060.1"/>
</dbReference>
<dbReference type="InterPro" id="IPR035985">
    <property type="entry name" value="Ubiquitin-activating_enz"/>
</dbReference>
<dbReference type="Proteomes" id="UP000251540">
    <property type="component" value="Unassembled WGS sequence"/>
</dbReference>
<dbReference type="CDD" id="cd00757">
    <property type="entry name" value="ThiF_MoeB_HesA_family"/>
    <property type="match status" value="1"/>
</dbReference>
<evidence type="ECO:0000256" key="1">
    <source>
        <dbReference type="ARBA" id="ARBA00009919"/>
    </source>
</evidence>
<dbReference type="EMBL" id="QARO01000060">
    <property type="protein sequence ID" value="PUF50562.1"/>
    <property type="molecule type" value="Genomic_DNA"/>
</dbReference>
<dbReference type="PANTHER" id="PTHR10953:SF102">
    <property type="entry name" value="ADENYLYLTRANSFERASE AND SULFURTRANSFERASE MOCS3"/>
    <property type="match status" value="1"/>
</dbReference>
<organism evidence="4 5">
    <name type="scientific">Salmonella enterica I</name>
    <dbReference type="NCBI Taxonomy" id="59201"/>
    <lineage>
        <taxon>Bacteria</taxon>
        <taxon>Pseudomonadati</taxon>
        <taxon>Pseudomonadota</taxon>
        <taxon>Gammaproteobacteria</taxon>
        <taxon>Enterobacterales</taxon>
        <taxon>Enterobacteriaceae</taxon>
        <taxon>Salmonella</taxon>
    </lineage>
</organism>
<dbReference type="GO" id="GO:0016779">
    <property type="term" value="F:nucleotidyltransferase activity"/>
    <property type="evidence" value="ECO:0007669"/>
    <property type="project" value="TreeGrafter"/>
</dbReference>
<dbReference type="PANTHER" id="PTHR10953">
    <property type="entry name" value="UBIQUITIN-ACTIVATING ENZYME E1"/>
    <property type="match status" value="1"/>
</dbReference>
<dbReference type="GO" id="GO:0004792">
    <property type="term" value="F:thiosulfate-cyanide sulfurtransferase activity"/>
    <property type="evidence" value="ECO:0007669"/>
    <property type="project" value="TreeGrafter"/>
</dbReference>
<sequence length="241" mass="26212">MNVERYERQCKVIGLTGQEKLRNSSILIVGCGGLGCPVALYATSAGIGKITIIDDDIVSLSNLHRQILFGENDIGLSKVTVAKEKLLQINSGIEIIDINDRLNVNNADEYISGHDLVIVGCDNIATRYVINDICCKKHIPYINASVLGDEGAITFFDITHGCYRCLFPDIPTDNSIPLPDNVGVLGPLVGVIGTSAATMAIEVLIGNEFNYINKIFTFDSKTLRMKAFPFSADKHCNNCSI</sequence>
<reference evidence="5 6" key="1">
    <citation type="submission" date="2018-04" db="EMBL/GenBank/DDBJ databases">
        <title>Whole genome sequencing of Salmonella enterica.</title>
        <authorList>
            <person name="Bell R."/>
        </authorList>
    </citation>
    <scope>NUCLEOTIDE SEQUENCE [LARGE SCALE GENOMIC DNA]</scope>
    <source>
        <strain evidence="3 6">CFSAN058609</strain>
        <strain evidence="4 5">CFSAN058610</strain>
    </source>
</reference>
<evidence type="ECO:0000313" key="3">
    <source>
        <dbReference type="EMBL" id="PUF26124.1"/>
    </source>
</evidence>
<feature type="domain" description="THIF-type NAD/FAD binding fold" evidence="2">
    <location>
        <begin position="6"/>
        <end position="237"/>
    </location>
</feature>
<evidence type="ECO:0000313" key="5">
    <source>
        <dbReference type="Proteomes" id="UP000251351"/>
    </source>
</evidence>
<proteinExistence type="inferred from homology"/>
<dbReference type="AlphaFoldDB" id="A0A7Z1TAM1"/>
<dbReference type="GO" id="GO:0008641">
    <property type="term" value="F:ubiquitin-like modifier activating enzyme activity"/>
    <property type="evidence" value="ECO:0007669"/>
    <property type="project" value="InterPro"/>
</dbReference>
<dbReference type="EMBL" id="QARP01000058">
    <property type="protein sequence ID" value="PUF26124.1"/>
    <property type="molecule type" value="Genomic_DNA"/>
</dbReference>
<accession>A0A7Z1TAM1</accession>
<name>A0A7Z1TAM1_SALET</name>
<dbReference type="SUPFAM" id="SSF69572">
    <property type="entry name" value="Activating enzymes of the ubiquitin-like proteins"/>
    <property type="match status" value="1"/>
</dbReference>
<evidence type="ECO:0000259" key="2">
    <source>
        <dbReference type="Pfam" id="PF00899"/>
    </source>
</evidence>
<protein>
    <recommendedName>
        <fullName evidence="2">THIF-type NAD/FAD binding fold domain-containing protein</fullName>
    </recommendedName>
</protein>
<comment type="caution">
    <text evidence="4">The sequence shown here is derived from an EMBL/GenBank/DDBJ whole genome shotgun (WGS) entry which is preliminary data.</text>
</comment>
<dbReference type="GO" id="GO:0005737">
    <property type="term" value="C:cytoplasm"/>
    <property type="evidence" value="ECO:0007669"/>
    <property type="project" value="TreeGrafter"/>
</dbReference>
<dbReference type="Pfam" id="PF00899">
    <property type="entry name" value="ThiF"/>
    <property type="match status" value="1"/>
</dbReference>
<dbReference type="InterPro" id="IPR045886">
    <property type="entry name" value="ThiF/MoeB/HesA"/>
</dbReference>
<comment type="similarity">
    <text evidence="1">Belongs to the HesA/MoeB/ThiF family.</text>
</comment>
<dbReference type="Gene3D" id="3.40.50.720">
    <property type="entry name" value="NAD(P)-binding Rossmann-like Domain"/>
    <property type="match status" value="1"/>
</dbReference>
<gene>
    <name evidence="4" type="ORF">DAX73_27580</name>
    <name evidence="3" type="ORF">DAX92_27210</name>
</gene>